<dbReference type="Proteomes" id="UP000467841">
    <property type="component" value="Unassembled WGS sequence"/>
</dbReference>
<keyword evidence="1" id="KW-0472">Membrane</keyword>
<dbReference type="InterPro" id="IPR057458">
    <property type="entry name" value="GRDP_C2"/>
</dbReference>
<evidence type="ECO:0000259" key="3">
    <source>
        <dbReference type="Pfam" id="PF25335"/>
    </source>
</evidence>
<protein>
    <submittedName>
        <fullName evidence="4">Uncharacterized protein</fullName>
    </submittedName>
</protein>
<evidence type="ECO:0000313" key="5">
    <source>
        <dbReference type="EMBL" id="CAA7053933.1"/>
    </source>
</evidence>
<feature type="domain" description="GRDP C2" evidence="2">
    <location>
        <begin position="29"/>
        <end position="160"/>
    </location>
</feature>
<dbReference type="AlphaFoldDB" id="A0A6D2JGS7"/>
<proteinExistence type="predicted"/>
<dbReference type="EMBL" id="CACVBM020001551">
    <property type="protein sequence ID" value="CAA7053933.1"/>
    <property type="molecule type" value="Genomic_DNA"/>
</dbReference>
<dbReference type="EMBL" id="CACVBM020001203">
    <property type="protein sequence ID" value="CAA7039015.1"/>
    <property type="molecule type" value="Genomic_DNA"/>
</dbReference>
<keyword evidence="1" id="KW-1133">Transmembrane helix</keyword>
<sequence length="363" mass="40288">MGHEETDSGGGKESTEKEDFNNLIQFPEVQVVEVLLEIVGVRNVPDGHKGKLSVVFSKTRPDSLFDAEPRLSILSEAGEKQAACFQCEARGELRFQLLSSSPSKLQVWRAPKSLGSASFSVEEFLSPVVTQLSVEKWLELTPGKADAKPISIRVSLSFTPPTRFPSVLHMVEPKPSWIGSCFVRKSRHAKRWTSVVAGNETELLTLQMSSSDGAALKVIGGTDSGETRVLAECNGTFWSLLESKWSLKLTNADKPVLELSGPRVVKVFSGRKLDYEHKHCGDCGERRSDKDFMTLVEFSKQHPYGKAVGLLDMRFGSFEAKENWLVLPGILSAFILTTVLKKERRIPRKRMLLPSPKEVMIVA</sequence>
<name>A0A6D2JGS7_9BRAS</name>
<evidence type="ECO:0000256" key="1">
    <source>
        <dbReference type="SAM" id="Phobius"/>
    </source>
</evidence>
<dbReference type="PANTHER" id="PTHR34365:SF7">
    <property type="entry name" value="GLYCINE-RICH DOMAIN-CONTAINING PROTEIN 1"/>
    <property type="match status" value="1"/>
</dbReference>
<evidence type="ECO:0000313" key="4">
    <source>
        <dbReference type="EMBL" id="CAA7039015.1"/>
    </source>
</evidence>
<reference evidence="4 6" key="1">
    <citation type="submission" date="2020-01" db="EMBL/GenBank/DDBJ databases">
        <authorList>
            <person name="Mishra B."/>
        </authorList>
    </citation>
    <scope>NUCLEOTIDE SEQUENCE [LARGE SCALE GENOMIC DNA]</scope>
</reference>
<evidence type="ECO:0000313" key="6">
    <source>
        <dbReference type="Proteomes" id="UP000467841"/>
    </source>
</evidence>
<evidence type="ECO:0000259" key="2">
    <source>
        <dbReference type="Pfam" id="PF25334"/>
    </source>
</evidence>
<organism evidence="4 6">
    <name type="scientific">Microthlaspi erraticum</name>
    <dbReference type="NCBI Taxonomy" id="1685480"/>
    <lineage>
        <taxon>Eukaryota</taxon>
        <taxon>Viridiplantae</taxon>
        <taxon>Streptophyta</taxon>
        <taxon>Embryophyta</taxon>
        <taxon>Tracheophyta</taxon>
        <taxon>Spermatophyta</taxon>
        <taxon>Magnoliopsida</taxon>
        <taxon>eudicotyledons</taxon>
        <taxon>Gunneridae</taxon>
        <taxon>Pentapetalae</taxon>
        <taxon>rosids</taxon>
        <taxon>malvids</taxon>
        <taxon>Brassicales</taxon>
        <taxon>Brassicaceae</taxon>
        <taxon>Coluteocarpeae</taxon>
        <taxon>Microthlaspi</taxon>
    </lineage>
</organism>
<dbReference type="OrthoDB" id="1746873at2759"/>
<feature type="transmembrane region" description="Helical" evidence="1">
    <location>
        <begin position="323"/>
        <end position="340"/>
    </location>
</feature>
<dbReference type="Pfam" id="PF25335">
    <property type="entry name" value="GRDP_C"/>
    <property type="match status" value="1"/>
</dbReference>
<dbReference type="InterPro" id="IPR057518">
    <property type="entry name" value="GRDP_C"/>
</dbReference>
<dbReference type="Pfam" id="PF25334">
    <property type="entry name" value="C2_GRDP"/>
    <property type="match status" value="1"/>
</dbReference>
<dbReference type="PANTHER" id="PTHR34365">
    <property type="entry name" value="ENOLASE (DUF1399)"/>
    <property type="match status" value="1"/>
</dbReference>
<keyword evidence="1" id="KW-0812">Transmembrane</keyword>
<keyword evidence="6" id="KW-1185">Reference proteome</keyword>
<accession>A0A6D2JGS7</accession>
<dbReference type="InterPro" id="IPR009836">
    <property type="entry name" value="GRDP-like"/>
</dbReference>
<gene>
    <name evidence="4" type="ORF">MERR_LOCUS26250</name>
    <name evidence="5" type="ORF">MERR_LOCUS41169</name>
</gene>
<feature type="domain" description="GRPD C-terminal" evidence="3">
    <location>
        <begin position="197"/>
        <end position="319"/>
    </location>
</feature>